<keyword evidence="3" id="KW-1185">Reference proteome</keyword>
<comment type="caution">
    <text evidence="2">The sequence shown here is derived from an EMBL/GenBank/DDBJ whole genome shotgun (WGS) entry which is preliminary data.</text>
</comment>
<sequence length="446" mass="50269">MMKKKYAIAWLGALTLMTACSGKQMSTAPEDLGEPSPGGPKNVVIAVQRSDRFLEMAVEKFEALHPDIHIEIKPYMAVPDTGGNMMAAVTQADIEKYVQTVTTEVISGKGADLIAMNSLPQSKFVEKKLLANMNDWIAKDASFDRSKYYEHILQASRNGDGLYSMPFSFALEMMQGNTDQLKKANLTIEDTAWTWEQFKEIAGQLKRQEGPDYVGIINLFPNQLIADFICSNYSKLVQQGRAQFDSELFRGMMRQVKAMYDEGILRAEFSYDYSKSLFKMSSLANAEQILTMPSNAQLFLKPTVEGQSQGASFYTYFNLAINSKSKVQQEAWMFIKFLLSDEIQASPELSGLPINKATALQKFDQVKQNIENGKLQLPKDKPDAHMTEERIRTVQKLIEGVSTKQYIDTKVLMMAMAEFESYMSGQKSAEEVSRLIQNKVTTYLNE</sequence>
<dbReference type="InterPro" id="IPR050490">
    <property type="entry name" value="Bact_solute-bd_prot1"/>
</dbReference>
<evidence type="ECO:0000313" key="2">
    <source>
        <dbReference type="EMBL" id="CAG7640163.1"/>
    </source>
</evidence>
<gene>
    <name evidence="2" type="ORF">PAESOLCIP111_04108</name>
</gene>
<protein>
    <recommendedName>
        <fullName evidence="4">Extracellular solute-binding protein</fullName>
    </recommendedName>
</protein>
<dbReference type="PANTHER" id="PTHR43649:SF30">
    <property type="entry name" value="ABC TRANSPORTER SUBSTRATE-BINDING PROTEIN"/>
    <property type="match status" value="1"/>
</dbReference>
<evidence type="ECO:0000256" key="1">
    <source>
        <dbReference type="SAM" id="SignalP"/>
    </source>
</evidence>
<dbReference type="RefSeq" id="WP_218093833.1">
    <property type="nucleotide sequence ID" value="NZ_CAJVAS010000020.1"/>
</dbReference>
<feature type="signal peptide" evidence="1">
    <location>
        <begin position="1"/>
        <end position="22"/>
    </location>
</feature>
<evidence type="ECO:0008006" key="4">
    <source>
        <dbReference type="Google" id="ProtNLM"/>
    </source>
</evidence>
<keyword evidence="1" id="KW-0732">Signal</keyword>
<evidence type="ECO:0000313" key="3">
    <source>
        <dbReference type="Proteomes" id="UP000693672"/>
    </source>
</evidence>
<dbReference type="PANTHER" id="PTHR43649">
    <property type="entry name" value="ARABINOSE-BINDING PROTEIN-RELATED"/>
    <property type="match status" value="1"/>
</dbReference>
<name>A0A916K3Q7_9BACL</name>
<dbReference type="PROSITE" id="PS51257">
    <property type="entry name" value="PROKAR_LIPOPROTEIN"/>
    <property type="match status" value="1"/>
</dbReference>
<dbReference type="Pfam" id="PF01547">
    <property type="entry name" value="SBP_bac_1"/>
    <property type="match status" value="1"/>
</dbReference>
<feature type="chain" id="PRO_5039007341" description="Extracellular solute-binding protein" evidence="1">
    <location>
        <begin position="23"/>
        <end position="446"/>
    </location>
</feature>
<dbReference type="AlphaFoldDB" id="A0A916K3Q7"/>
<proteinExistence type="predicted"/>
<organism evidence="2 3">
    <name type="scientific">Paenibacillus solanacearum</name>
    <dbReference type="NCBI Taxonomy" id="2048548"/>
    <lineage>
        <taxon>Bacteria</taxon>
        <taxon>Bacillati</taxon>
        <taxon>Bacillota</taxon>
        <taxon>Bacilli</taxon>
        <taxon>Bacillales</taxon>
        <taxon>Paenibacillaceae</taxon>
        <taxon>Paenibacillus</taxon>
    </lineage>
</organism>
<dbReference type="InterPro" id="IPR006059">
    <property type="entry name" value="SBP"/>
</dbReference>
<accession>A0A916K3Q7</accession>
<reference evidence="2" key="1">
    <citation type="submission" date="2021-06" db="EMBL/GenBank/DDBJ databases">
        <authorList>
            <person name="Criscuolo A."/>
        </authorList>
    </citation>
    <scope>NUCLEOTIDE SEQUENCE</scope>
    <source>
        <strain evidence="2">CIP111600</strain>
    </source>
</reference>
<dbReference type="Proteomes" id="UP000693672">
    <property type="component" value="Unassembled WGS sequence"/>
</dbReference>
<dbReference type="EMBL" id="CAJVAS010000020">
    <property type="protein sequence ID" value="CAG7640163.1"/>
    <property type="molecule type" value="Genomic_DNA"/>
</dbReference>